<accession>A0AAU9K231</accession>
<protein>
    <submittedName>
        <fullName evidence="1">Uncharacterized protein</fullName>
    </submittedName>
</protein>
<evidence type="ECO:0000313" key="2">
    <source>
        <dbReference type="Proteomes" id="UP001162131"/>
    </source>
</evidence>
<reference evidence="1" key="1">
    <citation type="submission" date="2021-09" db="EMBL/GenBank/DDBJ databases">
        <authorList>
            <consortium name="AG Swart"/>
            <person name="Singh M."/>
            <person name="Singh A."/>
            <person name="Seah K."/>
            <person name="Emmerich C."/>
        </authorList>
    </citation>
    <scope>NUCLEOTIDE SEQUENCE</scope>
    <source>
        <strain evidence="1">ATCC30299</strain>
    </source>
</reference>
<comment type="caution">
    <text evidence="1">The sequence shown here is derived from an EMBL/GenBank/DDBJ whole genome shotgun (WGS) entry which is preliminary data.</text>
</comment>
<evidence type="ECO:0000313" key="1">
    <source>
        <dbReference type="EMBL" id="CAG9333875.1"/>
    </source>
</evidence>
<keyword evidence="2" id="KW-1185">Reference proteome</keyword>
<name>A0AAU9K231_9CILI</name>
<gene>
    <name evidence="1" type="ORF">BSTOLATCC_MIC59684</name>
</gene>
<sequence length="642" mass="74241">MLVHRIFRAFSVIRSPTMIPRALDRSRYTGKVLDVFETQFECFNVASHAKLLLKALKRTSDNASSEPETEQNKPMAKVLEDPRFDKFLKLLNETGTSFQVFLNNFLALAWVYQAAKQKFEAATLAKFIERVKGEKKLNLSDVCIALKVISIAAKRENDVLELVNGLSNRAAELIEQRIPYAQNVKTLLMLDLWKEELKNNHLLTVLEPYVLKYINEIEPKALVIFFRVYSRNRTGSKEFIKQLLFAICVKLKELQSHQISKVIYDCAYVWNNVLDDTENTLKLLYQEIMKKLGSIDKFSLYSIFPVLSWTRIGNPHYYELLGAQWVKFMGDYSDREISKLTYQAAEANLSSITLVKALNRALKPLVLNISPLIYEIYDSKVQAPVGLIEGKDDFEVQLSKLKQDIMSSIKPSNPKKNELLTISRIYETNNHSFFKFGTFIQFMWGFIKIADQTDIKMLDSETWNLLVQLLKKHVSELNRNDKQISYVGYDMLSQIAFLSNNAFQTISKITIPRDLADYAQHSDHEYFTIANSNRSQSNKDFENQFVEFCKESGISYHLPKAHSAEKSTKELIVGDIPFYVNAKAKNPVIVLREFDIFYDGYIRGLMKNKLKILSSLTPITVVRYDEWMNGNMNKDYFKKILQ</sequence>
<dbReference type="Proteomes" id="UP001162131">
    <property type="component" value="Unassembled WGS sequence"/>
</dbReference>
<proteinExistence type="predicted"/>
<dbReference type="AlphaFoldDB" id="A0AAU9K231"/>
<dbReference type="EMBL" id="CAJZBQ010000057">
    <property type="protein sequence ID" value="CAG9333875.1"/>
    <property type="molecule type" value="Genomic_DNA"/>
</dbReference>
<organism evidence="1 2">
    <name type="scientific">Blepharisma stoltei</name>
    <dbReference type="NCBI Taxonomy" id="1481888"/>
    <lineage>
        <taxon>Eukaryota</taxon>
        <taxon>Sar</taxon>
        <taxon>Alveolata</taxon>
        <taxon>Ciliophora</taxon>
        <taxon>Postciliodesmatophora</taxon>
        <taxon>Heterotrichea</taxon>
        <taxon>Heterotrichida</taxon>
        <taxon>Blepharismidae</taxon>
        <taxon>Blepharisma</taxon>
    </lineage>
</organism>